<dbReference type="PANTHER" id="PTHR12526">
    <property type="entry name" value="GLYCOSYLTRANSFERASE"/>
    <property type="match status" value="1"/>
</dbReference>
<feature type="domain" description="Glycosyltransferase subfamily 4-like N-terminal" evidence="1">
    <location>
        <begin position="27"/>
        <end position="184"/>
    </location>
</feature>
<proteinExistence type="predicted"/>
<name>A0A143BQQ7_9BACT</name>
<dbReference type="eggNOG" id="COG0438">
    <property type="taxonomic scope" value="Bacteria"/>
</dbReference>
<dbReference type="InterPro" id="IPR028098">
    <property type="entry name" value="Glyco_trans_4-like_N"/>
</dbReference>
<evidence type="ECO:0000313" key="2">
    <source>
        <dbReference type="EMBL" id="AMW06870.1"/>
    </source>
</evidence>
<reference evidence="2 3" key="1">
    <citation type="journal article" date="2014" name="Proc. Natl. Acad. Sci. U.S.A.">
        <title>Functional type 2 photosynthetic reaction centers found in the rare bacterial phylum Gemmatimonadetes.</title>
        <authorList>
            <person name="Zeng Y."/>
            <person name="Feng F."/>
            <person name="Medova H."/>
            <person name="Dean J."/>
            <person name="Koblizek M."/>
        </authorList>
    </citation>
    <scope>NUCLEOTIDE SEQUENCE [LARGE SCALE GENOMIC DNA]</scope>
    <source>
        <strain evidence="2 3">AP64</strain>
    </source>
</reference>
<gene>
    <name evidence="2" type="ORF">GEMMAAP_14050</name>
</gene>
<dbReference type="GO" id="GO:0016757">
    <property type="term" value="F:glycosyltransferase activity"/>
    <property type="evidence" value="ECO:0007669"/>
    <property type="project" value="TreeGrafter"/>
</dbReference>
<evidence type="ECO:0000259" key="1">
    <source>
        <dbReference type="Pfam" id="PF13439"/>
    </source>
</evidence>
<reference evidence="2 3" key="2">
    <citation type="journal article" date="2016" name="Environ. Microbiol. Rep.">
        <title>Metagenomic evidence for the presence of phototrophic Gemmatimonadetes bacteria in diverse environments.</title>
        <authorList>
            <person name="Zeng Y."/>
            <person name="Baumbach J."/>
            <person name="Barbosa E.G."/>
            <person name="Azevedo V."/>
            <person name="Zhang C."/>
            <person name="Koblizek M."/>
        </authorList>
    </citation>
    <scope>NUCLEOTIDE SEQUENCE [LARGE SCALE GENOMIC DNA]</scope>
    <source>
        <strain evidence="2 3">AP64</strain>
    </source>
</reference>
<dbReference type="SUPFAM" id="SSF53756">
    <property type="entry name" value="UDP-Glycosyltransferase/glycogen phosphorylase"/>
    <property type="match status" value="1"/>
</dbReference>
<dbReference type="Pfam" id="PF13439">
    <property type="entry name" value="Glyco_transf_4"/>
    <property type="match status" value="1"/>
</dbReference>
<sequence>MRHDRQPEVVPPAGRPVALFLPSLTGGGAERAIIDAARTLHGDGLIVDLVVASAKGAYRNEVPEGVRLVDLQCRRTASALLPLSQYLNRTNPQALLSALTHANVVAVMARRLAGWKGRLIVSERNTLSSAWGRWSPARRRLQAAVLAQVYRQADGIATVSKGVADDLVELLSLNPATVRVLYNATAAPHLLERAAQPLDDPWLAPGAPPLILGVGRLDPQKDFGTLLRALQLARASLAETPAAQPRLMILGEGPERPSLEAECHSLGLTDHVRFPGFADNPFAWMARAHLFVLSSRFEGLPNVLIQALAVGCPAISTRCPSGPEEILADGRYGVLVPVGDPGALGRAIAAACLKPRGTVDDAAVSPFRPAAVRSVLRDMLQLDVTYQ</sequence>
<accession>A0A143BQQ7</accession>
<keyword evidence="3" id="KW-1185">Reference proteome</keyword>
<dbReference type="STRING" id="1379270.GEMMAAP_14050"/>
<dbReference type="KEGG" id="gph:GEMMAAP_14050"/>
<dbReference type="Proteomes" id="UP000076404">
    <property type="component" value="Chromosome"/>
</dbReference>
<dbReference type="CDD" id="cd03811">
    <property type="entry name" value="GT4_GT28_WabH-like"/>
    <property type="match status" value="1"/>
</dbReference>
<dbReference type="EMBL" id="CP011454">
    <property type="protein sequence ID" value="AMW06870.1"/>
    <property type="molecule type" value="Genomic_DNA"/>
</dbReference>
<dbReference type="Pfam" id="PF13692">
    <property type="entry name" value="Glyco_trans_1_4"/>
    <property type="match status" value="1"/>
</dbReference>
<protein>
    <recommendedName>
        <fullName evidence="1">Glycosyltransferase subfamily 4-like N-terminal domain-containing protein</fullName>
    </recommendedName>
</protein>
<dbReference type="AlphaFoldDB" id="A0A143BQQ7"/>
<dbReference type="PANTHER" id="PTHR12526:SF638">
    <property type="entry name" value="SPORE COAT PROTEIN SA"/>
    <property type="match status" value="1"/>
</dbReference>
<evidence type="ECO:0000313" key="3">
    <source>
        <dbReference type="Proteomes" id="UP000076404"/>
    </source>
</evidence>
<organism evidence="2 3">
    <name type="scientific">Gemmatimonas phototrophica</name>
    <dbReference type="NCBI Taxonomy" id="1379270"/>
    <lineage>
        <taxon>Bacteria</taxon>
        <taxon>Pseudomonadati</taxon>
        <taxon>Gemmatimonadota</taxon>
        <taxon>Gemmatimonadia</taxon>
        <taxon>Gemmatimonadales</taxon>
        <taxon>Gemmatimonadaceae</taxon>
        <taxon>Gemmatimonas</taxon>
    </lineage>
</organism>
<dbReference type="Gene3D" id="3.40.50.2000">
    <property type="entry name" value="Glycogen Phosphorylase B"/>
    <property type="match status" value="2"/>
</dbReference>